<dbReference type="SUPFAM" id="SSF53807">
    <property type="entry name" value="Helical backbone' metal receptor"/>
    <property type="match status" value="1"/>
</dbReference>
<dbReference type="CDD" id="cd01146">
    <property type="entry name" value="FhuD"/>
    <property type="match status" value="1"/>
</dbReference>
<organism evidence="9 10">
    <name type="scientific">Marinobacterium lutimaris</name>
    <dbReference type="NCBI Taxonomy" id="568106"/>
    <lineage>
        <taxon>Bacteria</taxon>
        <taxon>Pseudomonadati</taxon>
        <taxon>Pseudomonadota</taxon>
        <taxon>Gammaproteobacteria</taxon>
        <taxon>Oceanospirillales</taxon>
        <taxon>Oceanospirillaceae</taxon>
        <taxon>Marinobacterium</taxon>
    </lineage>
</organism>
<keyword evidence="4" id="KW-0410">Iron transport</keyword>
<keyword evidence="3" id="KW-0813">Transport</keyword>
<evidence type="ECO:0000259" key="8">
    <source>
        <dbReference type="PROSITE" id="PS50983"/>
    </source>
</evidence>
<evidence type="ECO:0000256" key="7">
    <source>
        <dbReference type="SAM" id="SignalP"/>
    </source>
</evidence>
<evidence type="ECO:0000256" key="6">
    <source>
        <dbReference type="SAM" id="Coils"/>
    </source>
</evidence>
<dbReference type="Gene3D" id="3.40.50.1980">
    <property type="entry name" value="Nitrogenase molybdenum iron protein domain"/>
    <property type="match status" value="2"/>
</dbReference>
<proteinExistence type="inferred from homology"/>
<evidence type="ECO:0000256" key="2">
    <source>
        <dbReference type="ARBA" id="ARBA00008814"/>
    </source>
</evidence>
<dbReference type="GO" id="GO:0030288">
    <property type="term" value="C:outer membrane-bounded periplasmic space"/>
    <property type="evidence" value="ECO:0007669"/>
    <property type="project" value="TreeGrafter"/>
</dbReference>
<dbReference type="AlphaFoldDB" id="A0A1H5YLH0"/>
<dbReference type="Pfam" id="PF01497">
    <property type="entry name" value="Peripla_BP_2"/>
    <property type="match status" value="1"/>
</dbReference>
<dbReference type="PROSITE" id="PS50983">
    <property type="entry name" value="FE_B12_PBP"/>
    <property type="match status" value="1"/>
</dbReference>
<evidence type="ECO:0000313" key="10">
    <source>
        <dbReference type="Proteomes" id="UP000236745"/>
    </source>
</evidence>
<evidence type="ECO:0000256" key="1">
    <source>
        <dbReference type="ARBA" id="ARBA00004196"/>
    </source>
</evidence>
<accession>A0A1H5YLH0</accession>
<dbReference type="PANTHER" id="PTHR30532:SF1">
    <property type="entry name" value="IRON(3+)-HYDROXAMATE-BINDING PROTEIN FHUD"/>
    <property type="match status" value="1"/>
</dbReference>
<dbReference type="Proteomes" id="UP000236745">
    <property type="component" value="Unassembled WGS sequence"/>
</dbReference>
<feature type="coiled-coil region" evidence="6">
    <location>
        <begin position="149"/>
        <end position="179"/>
    </location>
</feature>
<feature type="signal peptide" evidence="7">
    <location>
        <begin position="1"/>
        <end position="22"/>
    </location>
</feature>
<feature type="domain" description="Fe/B12 periplasmic-binding" evidence="8">
    <location>
        <begin position="40"/>
        <end position="300"/>
    </location>
</feature>
<reference evidence="9 10" key="1">
    <citation type="submission" date="2016-10" db="EMBL/GenBank/DDBJ databases">
        <authorList>
            <person name="de Groot N.N."/>
        </authorList>
    </citation>
    <scope>NUCLEOTIDE SEQUENCE [LARGE SCALE GENOMIC DNA]</scope>
    <source>
        <strain evidence="9 10">DSM 22012</strain>
    </source>
</reference>
<keyword evidence="10" id="KW-1185">Reference proteome</keyword>
<dbReference type="OrthoDB" id="6160519at2"/>
<dbReference type="GO" id="GO:1901678">
    <property type="term" value="P:iron coordination entity transport"/>
    <property type="evidence" value="ECO:0007669"/>
    <property type="project" value="UniProtKB-ARBA"/>
</dbReference>
<dbReference type="InterPro" id="IPR051313">
    <property type="entry name" value="Bact_iron-sidero_bind"/>
</dbReference>
<keyword evidence="4" id="KW-0408">Iron</keyword>
<protein>
    <submittedName>
        <fullName evidence="9">Iron complex transport system substrate-binding protein</fullName>
    </submittedName>
</protein>
<comment type="subcellular location">
    <subcellularLocation>
        <location evidence="1">Cell envelope</location>
    </subcellularLocation>
</comment>
<dbReference type="PANTHER" id="PTHR30532">
    <property type="entry name" value="IRON III DICITRATE-BINDING PERIPLASMIC PROTEIN"/>
    <property type="match status" value="1"/>
</dbReference>
<name>A0A1H5YLH0_9GAMM</name>
<dbReference type="EMBL" id="FNVQ01000001">
    <property type="protein sequence ID" value="SEG24226.1"/>
    <property type="molecule type" value="Genomic_DNA"/>
</dbReference>
<sequence>MKSAVSLCLFGLLLTLSRTGLALEITDSTGVHHFDKTPQRVIALSWNNVENLVELDITPLAIADISGYNTWVAQPTLPEKVADVGVRHQPSLERIARLKPDLIIIGSTQGAMLQKLKLIAPVLYFDDFHADHDNEESARSTFIKLARLFDREELALKKLEKQKAKLNELRQQVADHFNGEPPSVDVVRLTNLSHVYIHDSNSMVHAALSALGLKESISLPASTWGVGLRPMTQLTEVEGVLLQIEPFPLEDKLFNLPFWKAMPFANARRQGSVEPAWSYGGISSRYYMAEKLSKALLELPSDAPEAKP</sequence>
<dbReference type="PRINTS" id="PR01715">
    <property type="entry name" value="FERRIBNDNGPP"/>
</dbReference>
<dbReference type="RefSeq" id="WP_104002665.1">
    <property type="nucleotide sequence ID" value="NZ_FNVQ01000001.1"/>
</dbReference>
<evidence type="ECO:0000313" key="9">
    <source>
        <dbReference type="EMBL" id="SEG24226.1"/>
    </source>
</evidence>
<keyword evidence="5 7" id="KW-0732">Signal</keyword>
<gene>
    <name evidence="9" type="ORF">SAMN05444390_1011791</name>
</gene>
<keyword evidence="4" id="KW-0406">Ion transport</keyword>
<keyword evidence="6" id="KW-0175">Coiled coil</keyword>
<evidence type="ECO:0000256" key="3">
    <source>
        <dbReference type="ARBA" id="ARBA00022448"/>
    </source>
</evidence>
<evidence type="ECO:0000256" key="4">
    <source>
        <dbReference type="ARBA" id="ARBA00022496"/>
    </source>
</evidence>
<evidence type="ECO:0000256" key="5">
    <source>
        <dbReference type="ARBA" id="ARBA00022729"/>
    </source>
</evidence>
<feature type="chain" id="PRO_5009290663" evidence="7">
    <location>
        <begin position="23"/>
        <end position="308"/>
    </location>
</feature>
<comment type="similarity">
    <text evidence="2">Belongs to the bacterial solute-binding protein 8 family.</text>
</comment>
<dbReference type="InterPro" id="IPR002491">
    <property type="entry name" value="ABC_transptr_periplasmic_BD"/>
</dbReference>